<evidence type="ECO:0008006" key="6">
    <source>
        <dbReference type="Google" id="ProtNLM"/>
    </source>
</evidence>
<keyword evidence="5" id="KW-1185">Reference proteome</keyword>
<organism evidence="4 5">
    <name type="scientific">Asanoa iriomotensis</name>
    <dbReference type="NCBI Taxonomy" id="234613"/>
    <lineage>
        <taxon>Bacteria</taxon>
        <taxon>Bacillati</taxon>
        <taxon>Actinomycetota</taxon>
        <taxon>Actinomycetes</taxon>
        <taxon>Micromonosporales</taxon>
        <taxon>Micromonosporaceae</taxon>
        <taxon>Asanoa</taxon>
    </lineage>
</organism>
<dbReference type="Pfam" id="PF08044">
    <property type="entry name" value="DUF1707"/>
    <property type="match status" value="1"/>
</dbReference>
<evidence type="ECO:0000256" key="1">
    <source>
        <dbReference type="SAM" id="Phobius"/>
    </source>
</evidence>
<feature type="domain" description="2TM" evidence="3">
    <location>
        <begin position="71"/>
        <end position="126"/>
    </location>
</feature>
<sequence>MTRPHERVSNAERESAAKMLADATGAGYLTTEEFDARVAEAYSAVTRADLDRVQAEIPPEWVRSWEKSRRRTERLLAQRSSARKHLAAYLAGSSLMIFIWLAVGVATGAWYPWPLWPILGWGFGVYHQTKPLRQARQLRGDSGPRALGPGTY</sequence>
<comment type="caution">
    <text evidence="4">The sequence shown here is derived from an EMBL/GenBank/DDBJ whole genome shotgun (WGS) entry which is preliminary data.</text>
</comment>
<name>A0ABQ4C4J5_9ACTN</name>
<proteinExistence type="predicted"/>
<evidence type="ECO:0000313" key="5">
    <source>
        <dbReference type="Proteomes" id="UP000624325"/>
    </source>
</evidence>
<dbReference type="EMBL" id="BONC01000025">
    <property type="protein sequence ID" value="GIF57694.1"/>
    <property type="molecule type" value="Genomic_DNA"/>
</dbReference>
<evidence type="ECO:0000259" key="3">
    <source>
        <dbReference type="Pfam" id="PF13239"/>
    </source>
</evidence>
<protein>
    <recommendedName>
        <fullName evidence="6">2TM domain-containing protein</fullName>
    </recommendedName>
</protein>
<evidence type="ECO:0000259" key="2">
    <source>
        <dbReference type="Pfam" id="PF08044"/>
    </source>
</evidence>
<feature type="transmembrane region" description="Helical" evidence="1">
    <location>
        <begin position="86"/>
        <end position="111"/>
    </location>
</feature>
<reference evidence="4 5" key="1">
    <citation type="submission" date="2021-01" db="EMBL/GenBank/DDBJ databases">
        <title>Whole genome shotgun sequence of Asanoa iriomotensis NBRC 100142.</title>
        <authorList>
            <person name="Komaki H."/>
            <person name="Tamura T."/>
        </authorList>
    </citation>
    <scope>NUCLEOTIDE SEQUENCE [LARGE SCALE GENOMIC DNA]</scope>
    <source>
        <strain evidence="4 5">NBRC 100142</strain>
    </source>
</reference>
<keyword evidence="1" id="KW-0812">Transmembrane</keyword>
<gene>
    <name evidence="4" type="ORF">Air01nite_37890</name>
</gene>
<keyword evidence="1" id="KW-0472">Membrane</keyword>
<accession>A0ABQ4C4J5</accession>
<dbReference type="InterPro" id="IPR012551">
    <property type="entry name" value="DUF1707_SHOCT-like"/>
</dbReference>
<dbReference type="RefSeq" id="WP_203703969.1">
    <property type="nucleotide sequence ID" value="NZ_BAAALU010000019.1"/>
</dbReference>
<evidence type="ECO:0000313" key="4">
    <source>
        <dbReference type="EMBL" id="GIF57694.1"/>
    </source>
</evidence>
<dbReference type="Proteomes" id="UP000624325">
    <property type="component" value="Unassembled WGS sequence"/>
</dbReference>
<keyword evidence="1" id="KW-1133">Transmembrane helix</keyword>
<feature type="domain" description="DUF1707" evidence="2">
    <location>
        <begin position="7"/>
        <end position="58"/>
    </location>
</feature>
<dbReference type="Pfam" id="PF13239">
    <property type="entry name" value="2TM"/>
    <property type="match status" value="1"/>
</dbReference>
<dbReference type="InterPro" id="IPR025698">
    <property type="entry name" value="2TM_dom"/>
</dbReference>